<keyword evidence="3" id="KW-1185">Reference proteome</keyword>
<dbReference type="GO" id="GO:0016740">
    <property type="term" value="F:transferase activity"/>
    <property type="evidence" value="ECO:0007669"/>
    <property type="project" value="UniProtKB-KW"/>
</dbReference>
<dbReference type="RefSeq" id="WP_034515337.1">
    <property type="nucleotide sequence ID" value="NZ_CBCRWE010000017.1"/>
</dbReference>
<evidence type="ECO:0000259" key="1">
    <source>
        <dbReference type="Pfam" id="PF01636"/>
    </source>
</evidence>
<dbReference type="EMBL" id="LR134363">
    <property type="protein sequence ID" value="VEG74940.1"/>
    <property type="molecule type" value="Genomic_DNA"/>
</dbReference>
<name>A0A3S4WKK9_9ACTO</name>
<dbReference type="InterPro" id="IPR011009">
    <property type="entry name" value="Kinase-like_dom_sf"/>
</dbReference>
<keyword evidence="2" id="KW-0808">Transferase</keyword>
<proteinExistence type="predicted"/>
<feature type="domain" description="Aminoglycoside phosphotransferase" evidence="1">
    <location>
        <begin position="99"/>
        <end position="265"/>
    </location>
</feature>
<dbReference type="InterPro" id="IPR002575">
    <property type="entry name" value="Aminoglycoside_PTrfase"/>
</dbReference>
<dbReference type="Pfam" id="PF01636">
    <property type="entry name" value="APH"/>
    <property type="match status" value="1"/>
</dbReference>
<dbReference type="SUPFAM" id="SSF56112">
    <property type="entry name" value="Protein kinase-like (PK-like)"/>
    <property type="match status" value="1"/>
</dbReference>
<dbReference type="STRING" id="1278298.GCA_000428685_00600"/>
<dbReference type="Proteomes" id="UP000276899">
    <property type="component" value="Chromosome"/>
</dbReference>
<evidence type="ECO:0000313" key="2">
    <source>
        <dbReference type="EMBL" id="VEG74940.1"/>
    </source>
</evidence>
<organism evidence="2 3">
    <name type="scientific">Actinomyces slackii</name>
    <dbReference type="NCBI Taxonomy" id="52774"/>
    <lineage>
        <taxon>Bacteria</taxon>
        <taxon>Bacillati</taxon>
        <taxon>Actinomycetota</taxon>
        <taxon>Actinomycetes</taxon>
        <taxon>Actinomycetales</taxon>
        <taxon>Actinomycetaceae</taxon>
        <taxon>Actinomyces</taxon>
    </lineage>
</organism>
<accession>A0A3S4WKK9</accession>
<dbReference type="Gene3D" id="3.90.1200.10">
    <property type="match status" value="1"/>
</dbReference>
<dbReference type="KEGG" id="asla:NCTC11923_01590"/>
<dbReference type="AlphaFoldDB" id="A0A3S4WKK9"/>
<gene>
    <name evidence="2" type="ORF">NCTC11923_01590</name>
</gene>
<sequence length="346" mass="37180">MDALSILCTVPGLERAWPGKKGGLVFESRDDEGRLRAGSIGPDGATHLLDYARDPALPGLTPGLDGELVVHRAGRRAVVVGPGGVRKLLRPGRASMPASQELAQALCSTGLRTAEIREIGHAHIDFELLPGSSLGDLGDAGLPGWRRLAQAWGALGRAPGDAHGDLPVHGPAQEAEVLRHWLGRAQEHGVLAGLVEDPRDLETAVDTACASLMEDPGELVLAHRDLHEGQLLWDGTDLSVLDLDTAARAEAALDLGNLLCHVELMALRGRLSPSAHQRIEGLVEDMAARAPTTRARLAAYRHASALRLIFVHAFRPTARAWLPQWVQRRLEHTMMNTTKDWSAPCA</sequence>
<protein>
    <submittedName>
        <fullName evidence="2">Phosphotransferase enzyme family</fullName>
    </submittedName>
</protein>
<reference evidence="2 3" key="1">
    <citation type="submission" date="2018-12" db="EMBL/GenBank/DDBJ databases">
        <authorList>
            <consortium name="Pathogen Informatics"/>
        </authorList>
    </citation>
    <scope>NUCLEOTIDE SEQUENCE [LARGE SCALE GENOMIC DNA]</scope>
    <source>
        <strain evidence="2 3">NCTC11923</strain>
    </source>
</reference>
<evidence type="ECO:0000313" key="3">
    <source>
        <dbReference type="Proteomes" id="UP000276899"/>
    </source>
</evidence>